<sequence>MTQQLLSFKEAQRFLGFKSPASLREYIQQGLPVVTVGNSKRIDIDDLKKFIQEHKTVKEVN</sequence>
<accession>A0A0R1NTS7</accession>
<dbReference type="SUPFAM" id="SSF46955">
    <property type="entry name" value="Putative DNA-binding domain"/>
    <property type="match status" value="1"/>
</dbReference>
<organism evidence="1 2">
    <name type="scientific">Lactobacillus gallinarum DSM 10532 = JCM 2011</name>
    <dbReference type="NCBI Taxonomy" id="1423748"/>
    <lineage>
        <taxon>Bacteria</taxon>
        <taxon>Bacillati</taxon>
        <taxon>Bacillota</taxon>
        <taxon>Bacilli</taxon>
        <taxon>Lactobacillales</taxon>
        <taxon>Lactobacillaceae</taxon>
        <taxon>Lactobacillus</taxon>
    </lineage>
</organism>
<evidence type="ECO:0000313" key="1">
    <source>
        <dbReference type="EMBL" id="KRL20906.1"/>
    </source>
</evidence>
<gene>
    <name evidence="1" type="ORF">FC37_GL001755</name>
</gene>
<comment type="caution">
    <text evidence="1">The sequence shown here is derived from an EMBL/GenBank/DDBJ whole genome shotgun (WGS) entry which is preliminary data.</text>
</comment>
<dbReference type="eggNOG" id="ENOG5030AQY">
    <property type="taxonomic scope" value="Bacteria"/>
</dbReference>
<dbReference type="EMBL" id="AZEL01000053">
    <property type="protein sequence ID" value="KRL20906.1"/>
    <property type="molecule type" value="Genomic_DNA"/>
</dbReference>
<evidence type="ECO:0000313" key="2">
    <source>
        <dbReference type="Proteomes" id="UP000051311"/>
    </source>
</evidence>
<dbReference type="RefSeq" id="WP_025006048.1">
    <property type="nucleotide sequence ID" value="NZ_AZEL01000053.1"/>
</dbReference>
<dbReference type="STRING" id="1423748.FC37_GL001755"/>
<dbReference type="Proteomes" id="UP000051311">
    <property type="component" value="Unassembled WGS sequence"/>
</dbReference>
<dbReference type="InterPro" id="IPR009061">
    <property type="entry name" value="DNA-bd_dom_put_sf"/>
</dbReference>
<dbReference type="AlphaFoldDB" id="A0A0R1NTS7"/>
<dbReference type="OrthoDB" id="2319305at2"/>
<name>A0A0R1NTS7_9LACO</name>
<dbReference type="PATRIC" id="fig|1423748.3.peg.1824"/>
<proteinExistence type="predicted"/>
<protein>
    <submittedName>
        <fullName evidence="1">Uncharacterized protein</fullName>
    </submittedName>
</protein>
<reference evidence="1 2" key="1">
    <citation type="journal article" date="2015" name="Genome Announc.">
        <title>Expanding the biotechnology potential of lactobacilli through comparative genomics of 213 strains and associated genera.</title>
        <authorList>
            <person name="Sun Z."/>
            <person name="Harris H.M."/>
            <person name="McCann A."/>
            <person name="Guo C."/>
            <person name="Argimon S."/>
            <person name="Zhang W."/>
            <person name="Yang X."/>
            <person name="Jeffery I.B."/>
            <person name="Cooney J.C."/>
            <person name="Kagawa T.F."/>
            <person name="Liu W."/>
            <person name="Song Y."/>
            <person name="Salvetti E."/>
            <person name="Wrobel A."/>
            <person name="Rasinkangas P."/>
            <person name="Parkhill J."/>
            <person name="Rea M.C."/>
            <person name="O'Sullivan O."/>
            <person name="Ritari J."/>
            <person name="Douillard F.P."/>
            <person name="Paul Ross R."/>
            <person name="Yang R."/>
            <person name="Briner A.E."/>
            <person name="Felis G.E."/>
            <person name="de Vos W.M."/>
            <person name="Barrangou R."/>
            <person name="Klaenhammer T.R."/>
            <person name="Caufield P.W."/>
            <person name="Cui Y."/>
            <person name="Zhang H."/>
            <person name="O'Toole P.W."/>
        </authorList>
    </citation>
    <scope>NUCLEOTIDE SEQUENCE [LARGE SCALE GENOMIC DNA]</scope>
    <source>
        <strain evidence="1 2">DSM 10532</strain>
    </source>
</reference>